<feature type="compositionally biased region" description="Basic residues" evidence="1">
    <location>
        <begin position="18"/>
        <end position="28"/>
    </location>
</feature>
<dbReference type="OrthoDB" id="512787at2759"/>
<gene>
    <name evidence="3" type="ORF">D9Q98_008206</name>
</gene>
<evidence type="ECO:0000259" key="2">
    <source>
        <dbReference type="Pfam" id="PF25306"/>
    </source>
</evidence>
<name>A0A9D4TGA0_CHLVU</name>
<feature type="region of interest" description="Disordered" evidence="1">
    <location>
        <begin position="18"/>
        <end position="53"/>
    </location>
</feature>
<dbReference type="AlphaFoldDB" id="A0A9D4TGA0"/>
<sequence length="250" mass="27034">MLCVALPSLGVSALAARHRRHQKTRRQARTAAAAAQDPSPACERSDKAAQQPQLPRRTALAAAFAVAATEWLVAGTAHAANEAVTSGLNKYVKRKKLERLDTYIAPLLEAKGQLVRVGRVMLQDAGEARQLLRSGVFAGLRDNVRSLGEYASQRAGDDSGRELVRGFFKELEGFDSELRKAQREGAGVEEARKRLDGTVAALERLLDTVPPEAMSQAQQVIAAIRELDDEAESEALKVDAGEASKLDKLL</sequence>
<dbReference type="EMBL" id="SIDB01000012">
    <property type="protein sequence ID" value="KAI3424820.1"/>
    <property type="molecule type" value="Genomic_DNA"/>
</dbReference>
<accession>A0A9D4TGA0</accession>
<evidence type="ECO:0000256" key="1">
    <source>
        <dbReference type="SAM" id="MobiDB-lite"/>
    </source>
</evidence>
<comment type="caution">
    <text evidence="3">The sequence shown here is derived from an EMBL/GenBank/DDBJ whole genome shotgun (WGS) entry which is preliminary data.</text>
</comment>
<dbReference type="Pfam" id="PF25306">
    <property type="entry name" value="DUF7880"/>
    <property type="match status" value="1"/>
</dbReference>
<dbReference type="PANTHER" id="PTHR36014:SF1">
    <property type="entry name" value="OS03G0176700 PROTEIN"/>
    <property type="match status" value="1"/>
</dbReference>
<reference evidence="3" key="1">
    <citation type="journal article" date="2019" name="Plant J.">
        <title>Chlorella vulgaris genome assembly and annotation reveals the molecular basis for metabolic acclimation to high light conditions.</title>
        <authorList>
            <person name="Cecchin M."/>
            <person name="Marcolungo L."/>
            <person name="Rossato M."/>
            <person name="Girolomoni L."/>
            <person name="Cosentino E."/>
            <person name="Cuine S."/>
            <person name="Li-Beisson Y."/>
            <person name="Delledonne M."/>
            <person name="Ballottari M."/>
        </authorList>
    </citation>
    <scope>NUCLEOTIDE SEQUENCE</scope>
    <source>
        <strain evidence="3">211/11P</strain>
    </source>
</reference>
<dbReference type="Proteomes" id="UP001055712">
    <property type="component" value="Unassembled WGS sequence"/>
</dbReference>
<dbReference type="PANTHER" id="PTHR36014">
    <property type="entry name" value="OS03G0176600 PROTEIN"/>
    <property type="match status" value="1"/>
</dbReference>
<feature type="domain" description="DUF7880" evidence="2">
    <location>
        <begin position="100"/>
        <end position="220"/>
    </location>
</feature>
<reference evidence="3" key="2">
    <citation type="submission" date="2020-11" db="EMBL/GenBank/DDBJ databases">
        <authorList>
            <person name="Cecchin M."/>
            <person name="Marcolungo L."/>
            <person name="Rossato M."/>
            <person name="Girolomoni L."/>
            <person name="Cosentino E."/>
            <person name="Cuine S."/>
            <person name="Li-Beisson Y."/>
            <person name="Delledonne M."/>
            <person name="Ballottari M."/>
        </authorList>
    </citation>
    <scope>NUCLEOTIDE SEQUENCE</scope>
    <source>
        <strain evidence="3">211/11P</strain>
        <tissue evidence="3">Whole cell</tissue>
    </source>
</reference>
<organism evidence="3 4">
    <name type="scientific">Chlorella vulgaris</name>
    <name type="common">Green alga</name>
    <dbReference type="NCBI Taxonomy" id="3077"/>
    <lineage>
        <taxon>Eukaryota</taxon>
        <taxon>Viridiplantae</taxon>
        <taxon>Chlorophyta</taxon>
        <taxon>core chlorophytes</taxon>
        <taxon>Trebouxiophyceae</taxon>
        <taxon>Chlorellales</taxon>
        <taxon>Chlorellaceae</taxon>
        <taxon>Chlorella clade</taxon>
        <taxon>Chlorella</taxon>
    </lineage>
</organism>
<dbReference type="InterPro" id="IPR057202">
    <property type="entry name" value="DUF7880"/>
</dbReference>
<evidence type="ECO:0000313" key="3">
    <source>
        <dbReference type="EMBL" id="KAI3424820.1"/>
    </source>
</evidence>
<keyword evidence="4" id="KW-1185">Reference proteome</keyword>
<protein>
    <recommendedName>
        <fullName evidence="2">DUF7880 domain-containing protein</fullName>
    </recommendedName>
</protein>
<evidence type="ECO:0000313" key="4">
    <source>
        <dbReference type="Proteomes" id="UP001055712"/>
    </source>
</evidence>
<proteinExistence type="predicted"/>